<dbReference type="AlphaFoldDB" id="A0A4R8ZXP9"/>
<evidence type="ECO:0000313" key="4">
    <source>
        <dbReference type="Proteomes" id="UP000297447"/>
    </source>
</evidence>
<feature type="domain" description="Pterin-binding" evidence="2">
    <location>
        <begin position="1"/>
        <end position="248"/>
    </location>
</feature>
<comment type="caution">
    <text evidence="3">The sequence shown here is derived from an EMBL/GenBank/DDBJ whole genome shotgun (WGS) entry which is preliminary data.</text>
</comment>
<dbReference type="PANTHER" id="PTHR20941:SF8">
    <property type="entry name" value="INACTIVE DIHYDROPTEROATE SYNTHASE 2"/>
    <property type="match status" value="1"/>
</dbReference>
<dbReference type="GO" id="GO:0004156">
    <property type="term" value="F:dihydropteroate synthase activity"/>
    <property type="evidence" value="ECO:0007669"/>
    <property type="project" value="UniProtKB-EC"/>
</dbReference>
<protein>
    <submittedName>
        <fullName evidence="3">Dihydropteroate synthase</fullName>
        <ecNumber evidence="3">2.5.1.15</ecNumber>
    </submittedName>
</protein>
<dbReference type="EMBL" id="SOHE01000056">
    <property type="protein sequence ID" value="TFD48388.1"/>
    <property type="molecule type" value="Genomic_DNA"/>
</dbReference>
<accession>A0A4R8ZXP9</accession>
<dbReference type="InterPro" id="IPR006390">
    <property type="entry name" value="DHP_synth_dom"/>
</dbReference>
<keyword evidence="4" id="KW-1185">Reference proteome</keyword>
<dbReference type="InterPro" id="IPR045031">
    <property type="entry name" value="DHP_synth-like"/>
</dbReference>
<proteinExistence type="inferred from homology"/>
<dbReference type="CDD" id="cd00739">
    <property type="entry name" value="DHPS"/>
    <property type="match status" value="1"/>
</dbReference>
<dbReference type="EC" id="2.5.1.15" evidence="3"/>
<reference evidence="3 4" key="1">
    <citation type="submission" date="2019-03" db="EMBL/GenBank/DDBJ databases">
        <title>Genomics of glacier-inhabiting Cryobacterium strains.</title>
        <authorList>
            <person name="Liu Q."/>
            <person name="Xin Y.-H."/>
        </authorList>
    </citation>
    <scope>NUCLEOTIDE SEQUENCE [LARGE SCALE GENOMIC DNA]</scope>
    <source>
        <strain evidence="3 4">Hh14</strain>
    </source>
</reference>
<evidence type="ECO:0000313" key="3">
    <source>
        <dbReference type="EMBL" id="TFD48388.1"/>
    </source>
</evidence>
<comment type="similarity">
    <text evidence="1">Belongs to the DHPS family.</text>
</comment>
<dbReference type="GO" id="GO:0009396">
    <property type="term" value="P:folic acid-containing compound biosynthetic process"/>
    <property type="evidence" value="ECO:0007669"/>
    <property type="project" value="InterPro"/>
</dbReference>
<keyword evidence="3" id="KW-0808">Transferase</keyword>
<dbReference type="InterPro" id="IPR000489">
    <property type="entry name" value="Pterin-binding_dom"/>
</dbReference>
<evidence type="ECO:0000259" key="2">
    <source>
        <dbReference type="PROSITE" id="PS50972"/>
    </source>
</evidence>
<name>A0A4R8ZXP9_9MICO</name>
<dbReference type="NCBIfam" id="TIGR01496">
    <property type="entry name" value="DHPS"/>
    <property type="match status" value="1"/>
</dbReference>
<dbReference type="PROSITE" id="PS50972">
    <property type="entry name" value="PTERIN_BINDING"/>
    <property type="match status" value="1"/>
</dbReference>
<organism evidence="3 4">
    <name type="scientific">Cryobacterium frigoriphilum</name>
    <dbReference type="NCBI Taxonomy" id="1259150"/>
    <lineage>
        <taxon>Bacteria</taxon>
        <taxon>Bacillati</taxon>
        <taxon>Actinomycetota</taxon>
        <taxon>Actinomycetes</taxon>
        <taxon>Micrococcales</taxon>
        <taxon>Microbacteriaceae</taxon>
        <taxon>Cryobacterium</taxon>
    </lineage>
</organism>
<dbReference type="OrthoDB" id="9811744at2"/>
<sequence length="266" mass="28484">MAVINRTPDSFYDQGATFALEASVAAARRAIDDGADWVDIGGAKFAPGPLIAIEEEIDRVVPVIAALRGSGVVISVDTFHPEVARASIAAGAHVINDTTGVHDPRMAEVVADSDAILVITHSLAVPRTPYPSPHYDDVVGEVVSFLQERIGRAVEHGVPPERLIVDPGHDLNKNTLHSLELTRRLGEISALGWPLLVAVSNKDFVGESLDRPRGQRVEGSLAAAVVCILNGARIVRMHNVRAAVDAVRMTEAILGFRQPAYLTHNI</sequence>
<dbReference type="PANTHER" id="PTHR20941">
    <property type="entry name" value="FOLATE SYNTHESIS PROTEINS"/>
    <property type="match status" value="1"/>
</dbReference>
<dbReference type="InterPro" id="IPR011005">
    <property type="entry name" value="Dihydropteroate_synth-like_sf"/>
</dbReference>
<dbReference type="Gene3D" id="3.20.20.20">
    <property type="entry name" value="Dihydropteroate synthase-like"/>
    <property type="match status" value="1"/>
</dbReference>
<dbReference type="Proteomes" id="UP000297447">
    <property type="component" value="Unassembled WGS sequence"/>
</dbReference>
<dbReference type="GO" id="GO:0005829">
    <property type="term" value="C:cytosol"/>
    <property type="evidence" value="ECO:0007669"/>
    <property type="project" value="TreeGrafter"/>
</dbReference>
<evidence type="ECO:0000256" key="1">
    <source>
        <dbReference type="ARBA" id="ARBA00009503"/>
    </source>
</evidence>
<gene>
    <name evidence="3" type="primary">folP</name>
    <name evidence="3" type="ORF">E3T55_13895</name>
</gene>
<dbReference type="SUPFAM" id="SSF51717">
    <property type="entry name" value="Dihydropteroate synthetase-like"/>
    <property type="match status" value="1"/>
</dbReference>
<dbReference type="Pfam" id="PF00809">
    <property type="entry name" value="Pterin_bind"/>
    <property type="match status" value="1"/>
</dbReference>